<feature type="non-terminal residue" evidence="7">
    <location>
        <position position="1"/>
    </location>
</feature>
<evidence type="ECO:0000256" key="1">
    <source>
        <dbReference type="ARBA" id="ARBA00001231"/>
    </source>
</evidence>
<dbReference type="SUPFAM" id="SSF51445">
    <property type="entry name" value="(Trans)glycosidases"/>
    <property type="match status" value="1"/>
</dbReference>
<dbReference type="EMBL" id="UINC01118302">
    <property type="protein sequence ID" value="SVC91343.1"/>
    <property type="molecule type" value="Genomic_DNA"/>
</dbReference>
<dbReference type="InterPro" id="IPR001764">
    <property type="entry name" value="Glyco_hydro_3_N"/>
</dbReference>
<accession>A0A382R0U7</accession>
<comment type="similarity">
    <text evidence="2">Belongs to the glycosyl hydrolase 3 family.</text>
</comment>
<dbReference type="InterPro" id="IPR017853">
    <property type="entry name" value="GH"/>
</dbReference>
<name>A0A382R0U7_9ZZZZ</name>
<dbReference type="InterPro" id="IPR050226">
    <property type="entry name" value="NagZ_Beta-hexosaminidase"/>
</dbReference>
<dbReference type="InterPro" id="IPR036962">
    <property type="entry name" value="Glyco_hydro_3_N_sf"/>
</dbReference>
<keyword evidence="5" id="KW-0326">Glycosidase</keyword>
<evidence type="ECO:0000256" key="2">
    <source>
        <dbReference type="ARBA" id="ARBA00005336"/>
    </source>
</evidence>
<sequence length="266" mass="26836">QALAAVTPLMVAVDEEGGTVQRMADLLGTLPSARRLVDLPTDVVWSLVAGRAAALADLGFTVDLAPVLDVGGGPGIGSRSFSDDPEIVADYGNAFAGGLLAGGLTPVAKHFPGHGRADADSHDVLPVTPPVDDLRNFDLVPWRALPENTAVMVGHLNVPGLTGGLPASLSAAAITDLLRAELGFDGPVITDDLSMGAVAGVTDVAGAAVQSLGAGADLLMVGSIEEVVPSAWALVAALEEGIVGMDRLDEAVGRGFVLRGVDPCGL</sequence>
<organism evidence="7">
    <name type="scientific">marine metagenome</name>
    <dbReference type="NCBI Taxonomy" id="408172"/>
    <lineage>
        <taxon>unclassified sequences</taxon>
        <taxon>metagenomes</taxon>
        <taxon>ecological metagenomes</taxon>
    </lineage>
</organism>
<feature type="domain" description="Glycoside hydrolase family 3 N-terminal" evidence="6">
    <location>
        <begin position="6"/>
        <end position="254"/>
    </location>
</feature>
<dbReference type="GO" id="GO:0005975">
    <property type="term" value="P:carbohydrate metabolic process"/>
    <property type="evidence" value="ECO:0007669"/>
    <property type="project" value="InterPro"/>
</dbReference>
<reference evidence="7" key="1">
    <citation type="submission" date="2018-05" db="EMBL/GenBank/DDBJ databases">
        <authorList>
            <person name="Lanie J.A."/>
            <person name="Ng W.-L."/>
            <person name="Kazmierczak K.M."/>
            <person name="Andrzejewski T.M."/>
            <person name="Davidsen T.M."/>
            <person name="Wayne K.J."/>
            <person name="Tettelin H."/>
            <person name="Glass J.I."/>
            <person name="Rusch D."/>
            <person name="Podicherti R."/>
            <person name="Tsui H.-C.T."/>
            <person name="Winkler M.E."/>
        </authorList>
    </citation>
    <scope>NUCLEOTIDE SEQUENCE</scope>
</reference>
<protein>
    <recommendedName>
        <fullName evidence="3">beta-N-acetylhexosaminidase</fullName>
        <ecNumber evidence="3">3.2.1.52</ecNumber>
    </recommendedName>
</protein>
<dbReference type="Gene3D" id="3.20.20.300">
    <property type="entry name" value="Glycoside hydrolase, family 3, N-terminal domain"/>
    <property type="match status" value="1"/>
</dbReference>
<proteinExistence type="inferred from homology"/>
<evidence type="ECO:0000313" key="7">
    <source>
        <dbReference type="EMBL" id="SVC91343.1"/>
    </source>
</evidence>
<dbReference type="PANTHER" id="PTHR30480">
    <property type="entry name" value="BETA-HEXOSAMINIDASE-RELATED"/>
    <property type="match status" value="1"/>
</dbReference>
<keyword evidence="4" id="KW-0378">Hydrolase</keyword>
<evidence type="ECO:0000256" key="4">
    <source>
        <dbReference type="ARBA" id="ARBA00022801"/>
    </source>
</evidence>
<dbReference type="GO" id="GO:0009254">
    <property type="term" value="P:peptidoglycan turnover"/>
    <property type="evidence" value="ECO:0007669"/>
    <property type="project" value="TreeGrafter"/>
</dbReference>
<dbReference type="EC" id="3.2.1.52" evidence="3"/>
<evidence type="ECO:0000256" key="5">
    <source>
        <dbReference type="ARBA" id="ARBA00023295"/>
    </source>
</evidence>
<evidence type="ECO:0000259" key="6">
    <source>
        <dbReference type="Pfam" id="PF00933"/>
    </source>
</evidence>
<gene>
    <name evidence="7" type="ORF">METZ01_LOCUS344197</name>
</gene>
<dbReference type="GO" id="GO:0004563">
    <property type="term" value="F:beta-N-acetylhexosaminidase activity"/>
    <property type="evidence" value="ECO:0007669"/>
    <property type="project" value="UniProtKB-EC"/>
</dbReference>
<evidence type="ECO:0000256" key="3">
    <source>
        <dbReference type="ARBA" id="ARBA00012663"/>
    </source>
</evidence>
<dbReference type="PANTHER" id="PTHR30480:SF13">
    <property type="entry name" value="BETA-HEXOSAMINIDASE"/>
    <property type="match status" value="1"/>
</dbReference>
<dbReference type="Pfam" id="PF00933">
    <property type="entry name" value="Glyco_hydro_3"/>
    <property type="match status" value="1"/>
</dbReference>
<dbReference type="AlphaFoldDB" id="A0A382R0U7"/>
<comment type="catalytic activity">
    <reaction evidence="1">
        <text>Hydrolysis of terminal non-reducing N-acetyl-D-hexosamine residues in N-acetyl-beta-D-hexosaminides.</text>
        <dbReference type="EC" id="3.2.1.52"/>
    </reaction>
</comment>